<keyword evidence="2" id="KW-1185">Reference proteome</keyword>
<dbReference type="AlphaFoldDB" id="A0ABD2Z1L2"/>
<gene>
    <name evidence="1" type="ORF">ACH5RR_026112</name>
</gene>
<evidence type="ECO:0000313" key="2">
    <source>
        <dbReference type="Proteomes" id="UP001630127"/>
    </source>
</evidence>
<accession>A0ABD2Z1L2</accession>
<evidence type="ECO:0000313" key="1">
    <source>
        <dbReference type="EMBL" id="KAL3513395.1"/>
    </source>
</evidence>
<comment type="caution">
    <text evidence="1">The sequence shown here is derived from an EMBL/GenBank/DDBJ whole genome shotgun (WGS) entry which is preliminary data.</text>
</comment>
<name>A0ABD2Z1L2_9GENT</name>
<dbReference type="EMBL" id="JBJUIK010000011">
    <property type="protein sequence ID" value="KAL3513395.1"/>
    <property type="molecule type" value="Genomic_DNA"/>
</dbReference>
<dbReference type="Proteomes" id="UP001630127">
    <property type="component" value="Unassembled WGS sequence"/>
</dbReference>
<protein>
    <submittedName>
        <fullName evidence="1">Uncharacterized protein</fullName>
    </submittedName>
</protein>
<sequence>MKKNSSNDTIPLSPQNERGNLVFLVCEDALLGTPFFPLRPNLNLYLRDGCPYIDKGCMDSEEDRSHDGPCRTARMPPVNRKLDLTRIAPSILLRRSLVSNPR</sequence>
<proteinExistence type="predicted"/>
<organism evidence="1 2">
    <name type="scientific">Cinchona calisaya</name>
    <dbReference type="NCBI Taxonomy" id="153742"/>
    <lineage>
        <taxon>Eukaryota</taxon>
        <taxon>Viridiplantae</taxon>
        <taxon>Streptophyta</taxon>
        <taxon>Embryophyta</taxon>
        <taxon>Tracheophyta</taxon>
        <taxon>Spermatophyta</taxon>
        <taxon>Magnoliopsida</taxon>
        <taxon>eudicotyledons</taxon>
        <taxon>Gunneridae</taxon>
        <taxon>Pentapetalae</taxon>
        <taxon>asterids</taxon>
        <taxon>lamiids</taxon>
        <taxon>Gentianales</taxon>
        <taxon>Rubiaceae</taxon>
        <taxon>Cinchonoideae</taxon>
        <taxon>Cinchoneae</taxon>
        <taxon>Cinchona</taxon>
    </lineage>
</organism>
<reference evidence="1 2" key="1">
    <citation type="submission" date="2024-11" db="EMBL/GenBank/DDBJ databases">
        <title>A near-complete genome assembly of Cinchona calisaya.</title>
        <authorList>
            <person name="Lian D.C."/>
            <person name="Zhao X.W."/>
            <person name="Wei L."/>
        </authorList>
    </citation>
    <scope>NUCLEOTIDE SEQUENCE [LARGE SCALE GENOMIC DNA]</scope>
    <source>
        <tissue evidence="1">Nenye</tissue>
    </source>
</reference>